<sequence>MTSFTFAVFDMDEVLYDYEHPVRLQLLEDLTGRTQAEIHEAVWGGPHENLAEMGQPDSAEGCLAQFADLLGYPIDFDTWADIRRQMMRPRLDVLDMVRRLAEQTDVALLTNNGMLLKEALPVCAPEVLEIFGGKSHVSAEFQARKPDPGVFLRICARYGHDPMRTLFVDDREENIEGAQTAGLTAHLYRSPTGLETFLRECGFSPK</sequence>
<dbReference type="PANTHER" id="PTHR43611">
    <property type="entry name" value="ALPHA-D-GLUCOSE 1-PHOSPHATE PHOSPHATASE"/>
    <property type="match status" value="1"/>
</dbReference>
<dbReference type="SFLD" id="SFLDG01129">
    <property type="entry name" value="C1.5:_HAD__Beta-PGM__Phosphata"/>
    <property type="match status" value="1"/>
</dbReference>
<evidence type="ECO:0000313" key="2">
    <source>
        <dbReference type="Proteomes" id="UP000632063"/>
    </source>
</evidence>
<dbReference type="GO" id="GO:0016787">
    <property type="term" value="F:hydrolase activity"/>
    <property type="evidence" value="ECO:0007669"/>
    <property type="project" value="UniProtKB-KW"/>
</dbReference>
<dbReference type="NCBIfam" id="TIGR01509">
    <property type="entry name" value="HAD-SF-IA-v3"/>
    <property type="match status" value="1"/>
</dbReference>
<dbReference type="Gene3D" id="3.40.50.1000">
    <property type="entry name" value="HAD superfamily/HAD-like"/>
    <property type="match status" value="1"/>
</dbReference>
<proteinExistence type="predicted"/>
<dbReference type="InterPro" id="IPR023214">
    <property type="entry name" value="HAD_sf"/>
</dbReference>
<dbReference type="SFLD" id="SFLDS00003">
    <property type="entry name" value="Haloacid_Dehalogenase"/>
    <property type="match status" value="1"/>
</dbReference>
<keyword evidence="2" id="KW-1185">Reference proteome</keyword>
<dbReference type="InterPro" id="IPR006439">
    <property type="entry name" value="HAD-SF_hydro_IA"/>
</dbReference>
<organism evidence="1 2">
    <name type="scientific">Roseibium litorale</name>
    <dbReference type="NCBI Taxonomy" id="2803841"/>
    <lineage>
        <taxon>Bacteria</taxon>
        <taxon>Pseudomonadati</taxon>
        <taxon>Pseudomonadota</taxon>
        <taxon>Alphaproteobacteria</taxon>
        <taxon>Hyphomicrobiales</taxon>
        <taxon>Stappiaceae</taxon>
        <taxon>Roseibium</taxon>
    </lineage>
</organism>
<accession>A0ABR9CQP0</accession>
<dbReference type="Pfam" id="PF00702">
    <property type="entry name" value="Hydrolase"/>
    <property type="match status" value="1"/>
</dbReference>
<dbReference type="InterPro" id="IPR023198">
    <property type="entry name" value="PGP-like_dom2"/>
</dbReference>
<dbReference type="EMBL" id="JACYXI010000010">
    <property type="protein sequence ID" value="MBD8892993.1"/>
    <property type="molecule type" value="Genomic_DNA"/>
</dbReference>
<dbReference type="Proteomes" id="UP000632063">
    <property type="component" value="Unassembled WGS sequence"/>
</dbReference>
<gene>
    <name evidence="1" type="ORF">IG616_15735</name>
</gene>
<dbReference type="PANTHER" id="PTHR43611:SF3">
    <property type="entry name" value="FLAVIN MONONUCLEOTIDE HYDROLASE 1, CHLOROPLATIC"/>
    <property type="match status" value="1"/>
</dbReference>
<dbReference type="SUPFAM" id="SSF56784">
    <property type="entry name" value="HAD-like"/>
    <property type="match status" value="1"/>
</dbReference>
<evidence type="ECO:0000313" key="1">
    <source>
        <dbReference type="EMBL" id="MBD8892993.1"/>
    </source>
</evidence>
<comment type="caution">
    <text evidence="1">The sequence shown here is derived from an EMBL/GenBank/DDBJ whole genome shotgun (WGS) entry which is preliminary data.</text>
</comment>
<keyword evidence="1" id="KW-0378">Hydrolase</keyword>
<dbReference type="Gene3D" id="1.10.150.240">
    <property type="entry name" value="Putative phosphatase, domain 2"/>
    <property type="match status" value="1"/>
</dbReference>
<dbReference type="InterPro" id="IPR036412">
    <property type="entry name" value="HAD-like_sf"/>
</dbReference>
<reference evidence="1 2" key="2">
    <citation type="journal article" date="2021" name="Int. J. Syst. Evol. Microbiol.">
        <title>Roseibium litorale sp. nov., isolated from a tidal flat sediment and proposal for the reclassification of Labrenzia polysiphoniae as Roseibium polysiphoniae comb. nov.</title>
        <authorList>
            <person name="Liu Y."/>
            <person name="Pei T."/>
            <person name="Du J."/>
            <person name="Chao M."/>
            <person name="Deng M.R."/>
            <person name="Zhu H."/>
        </authorList>
    </citation>
    <scope>NUCLEOTIDE SEQUENCE [LARGE SCALE GENOMIC DNA]</scope>
    <source>
        <strain evidence="1 2">4C16A</strain>
    </source>
</reference>
<reference evidence="2" key="1">
    <citation type="submission" date="2020-09" db="EMBL/GenBank/DDBJ databases">
        <title>The genome sequence of strain Labrenzia suaedae 4C16A.</title>
        <authorList>
            <person name="Liu Y."/>
        </authorList>
    </citation>
    <scope>NUCLEOTIDE SEQUENCE [LARGE SCALE GENOMIC DNA]</scope>
    <source>
        <strain evidence="2">4C16A</strain>
    </source>
</reference>
<name>A0ABR9CQP0_9HYPH</name>
<dbReference type="RefSeq" id="WP_192149115.1">
    <property type="nucleotide sequence ID" value="NZ_JACYXI010000010.1"/>
</dbReference>
<protein>
    <submittedName>
        <fullName evidence="1">HAD-IA family hydrolase</fullName>
    </submittedName>
</protein>